<organism evidence="8 9">
    <name type="scientific">Streptomyces ochraceiscleroticus</name>
    <dbReference type="NCBI Taxonomy" id="47761"/>
    <lineage>
        <taxon>Bacteria</taxon>
        <taxon>Bacillati</taxon>
        <taxon>Actinomycetota</taxon>
        <taxon>Actinomycetes</taxon>
        <taxon>Kitasatosporales</taxon>
        <taxon>Streptomycetaceae</taxon>
        <taxon>Streptomyces</taxon>
    </lineage>
</organism>
<dbReference type="InterPro" id="IPR043149">
    <property type="entry name" value="TagF_N"/>
</dbReference>
<dbReference type="Gene3D" id="3.40.50.12580">
    <property type="match status" value="1"/>
</dbReference>
<dbReference type="Proteomes" id="UP001596139">
    <property type="component" value="Unassembled WGS sequence"/>
</dbReference>
<evidence type="ECO:0000256" key="5">
    <source>
        <dbReference type="ARBA" id="ARBA00022944"/>
    </source>
</evidence>
<evidence type="ECO:0000259" key="7">
    <source>
        <dbReference type="Pfam" id="PF00535"/>
    </source>
</evidence>
<name>A0ABW1ME61_9ACTN</name>
<dbReference type="PANTHER" id="PTHR37316:SF3">
    <property type="entry name" value="TEICHOIC ACID GLYCEROL-PHOSPHATE TRANSFERASE"/>
    <property type="match status" value="1"/>
</dbReference>
<comment type="subcellular location">
    <subcellularLocation>
        <location evidence="1">Cell membrane</location>
        <topology evidence="1">Peripheral membrane protein</topology>
    </subcellularLocation>
</comment>
<evidence type="ECO:0000256" key="1">
    <source>
        <dbReference type="ARBA" id="ARBA00004202"/>
    </source>
</evidence>
<feature type="domain" description="Glycosyltransferase 2-like" evidence="7">
    <location>
        <begin position="7"/>
        <end position="105"/>
    </location>
</feature>
<keyword evidence="5" id="KW-0777">Teichoic acid biosynthesis</keyword>
<sequence>MAMPRFSVIVPARGVQGFLRHCLDSVLTQSFEGVELIAVDDCSDGGDGAIIDAYAAADHRVIALHLERPGGVGPARNAGVRSATGEYLLFLDGDDFLAPGALAAIDARLRAAGEPDVLLFDHDRIDVWEKRHGSADREFLEAHADTVFTAEDVPECLAVLPAPWNRAVRRDLWEAHRFAFADGPYDDVPVVFEALLAAARIACLDQVCVTWRKRRRGSASTVPGRHHFAVIGRYDAVFRALTGTGTGLGGGTEAARGVLFAHAAGRLLRIMEDDGRVRAGDRPDFYRELARLLRRHRPAGAELPTYLNSYAVYRSMQRAGTLRHRTAKTLRARRHRTARSVYRRYYGLQLRRPVDENLVVYAAYWNRGVLCNPAAIHAKARELAPHLRGVWVVDRRHREDVPPGVETVLVNSRRYWEVLARAKYLVNNANFSGTVHKRPEQVYIQTHHGTPLKKMGMDLRRHPAAAHGVSFLRMLDHADQWDYCLSSNPHSTEVWQRVYPSDYETLPTGYPRNDRYFTATAEDVRGIRAGLGIAPGTTAILYAPTHRDYERGFNPPLDLERFAEALGEGYQLLVRTHYFYGADSRLAALEEAGRILDVSRHPSVEDLALASDALLCDFSSLMFDYAGLDRPVVVHSSDWEAYRHARGVYFDLLSGEPGDTPGHIAADEQAIAEVFRSGRWADERSTELRAAFRERFCPYDDGLAAERVVRRVFLGEETLLPVVPMAERTVAPAPPEAELDGDAEPCARA</sequence>
<evidence type="ECO:0000256" key="3">
    <source>
        <dbReference type="ARBA" id="ARBA00022475"/>
    </source>
</evidence>
<dbReference type="Gene3D" id="3.40.50.11820">
    <property type="match status" value="1"/>
</dbReference>
<dbReference type="Gene3D" id="3.90.550.10">
    <property type="entry name" value="Spore Coat Polysaccharide Biosynthesis Protein SpsA, Chain A"/>
    <property type="match status" value="1"/>
</dbReference>
<dbReference type="InterPro" id="IPR001173">
    <property type="entry name" value="Glyco_trans_2-like"/>
</dbReference>
<dbReference type="Pfam" id="PF00535">
    <property type="entry name" value="Glycos_transf_2"/>
    <property type="match status" value="1"/>
</dbReference>
<accession>A0ABW1ME61</accession>
<keyword evidence="3" id="KW-1003">Cell membrane</keyword>
<evidence type="ECO:0000256" key="4">
    <source>
        <dbReference type="ARBA" id="ARBA00022679"/>
    </source>
</evidence>
<evidence type="ECO:0000256" key="6">
    <source>
        <dbReference type="ARBA" id="ARBA00023136"/>
    </source>
</evidence>
<dbReference type="SUPFAM" id="SSF53448">
    <property type="entry name" value="Nucleotide-diphospho-sugar transferases"/>
    <property type="match status" value="1"/>
</dbReference>
<proteinExistence type="inferred from homology"/>
<dbReference type="InterPro" id="IPR029044">
    <property type="entry name" value="Nucleotide-diphossugar_trans"/>
</dbReference>
<comment type="caution">
    <text evidence="8">The sequence shown here is derived from an EMBL/GenBank/DDBJ whole genome shotgun (WGS) entry which is preliminary data.</text>
</comment>
<keyword evidence="6" id="KW-0472">Membrane</keyword>
<dbReference type="Pfam" id="PF04464">
    <property type="entry name" value="Glyphos_transf"/>
    <property type="match status" value="1"/>
</dbReference>
<dbReference type="InterPro" id="IPR043148">
    <property type="entry name" value="TagF_C"/>
</dbReference>
<dbReference type="RefSeq" id="WP_245659634.1">
    <property type="nucleotide sequence ID" value="NZ_JBHSPX010000002.1"/>
</dbReference>
<dbReference type="InterPro" id="IPR007554">
    <property type="entry name" value="Glycerophosphate_synth"/>
</dbReference>
<protein>
    <submittedName>
        <fullName evidence="8">CDP-glycerol glycerophosphotransferase family protein</fullName>
    </submittedName>
</protein>
<evidence type="ECO:0000313" key="8">
    <source>
        <dbReference type="EMBL" id="MFC6061577.1"/>
    </source>
</evidence>
<evidence type="ECO:0000256" key="2">
    <source>
        <dbReference type="ARBA" id="ARBA00010488"/>
    </source>
</evidence>
<dbReference type="PANTHER" id="PTHR37316">
    <property type="entry name" value="TEICHOIC ACID GLYCEROL-PHOSPHATE PRIMASE"/>
    <property type="match status" value="1"/>
</dbReference>
<comment type="similarity">
    <text evidence="2">Belongs to the CDP-glycerol glycerophosphotransferase family.</text>
</comment>
<dbReference type="InterPro" id="IPR051612">
    <property type="entry name" value="Teichoic_Acid_Biosynth"/>
</dbReference>
<gene>
    <name evidence="8" type="ORF">ACFP4F_03320</name>
</gene>
<reference evidence="9" key="1">
    <citation type="journal article" date="2019" name="Int. J. Syst. Evol. Microbiol.">
        <title>The Global Catalogue of Microorganisms (GCM) 10K type strain sequencing project: providing services to taxonomists for standard genome sequencing and annotation.</title>
        <authorList>
            <consortium name="The Broad Institute Genomics Platform"/>
            <consortium name="The Broad Institute Genome Sequencing Center for Infectious Disease"/>
            <person name="Wu L."/>
            <person name="Ma J."/>
        </authorList>
    </citation>
    <scope>NUCLEOTIDE SEQUENCE [LARGE SCALE GENOMIC DNA]</scope>
    <source>
        <strain evidence="9">CGMCC 1.15180</strain>
    </source>
</reference>
<dbReference type="CDD" id="cd00761">
    <property type="entry name" value="Glyco_tranf_GTA_type"/>
    <property type="match status" value="1"/>
</dbReference>
<dbReference type="EMBL" id="JBHSPX010000002">
    <property type="protein sequence ID" value="MFC6061577.1"/>
    <property type="molecule type" value="Genomic_DNA"/>
</dbReference>
<keyword evidence="9" id="KW-1185">Reference proteome</keyword>
<dbReference type="SUPFAM" id="SSF53756">
    <property type="entry name" value="UDP-Glycosyltransferase/glycogen phosphorylase"/>
    <property type="match status" value="1"/>
</dbReference>
<evidence type="ECO:0000313" key="9">
    <source>
        <dbReference type="Proteomes" id="UP001596139"/>
    </source>
</evidence>
<keyword evidence="4" id="KW-0808">Transferase</keyword>